<dbReference type="InterPro" id="IPR000715">
    <property type="entry name" value="Glycosyl_transferase_4"/>
</dbReference>
<feature type="binding site" evidence="7">
    <location>
        <position position="162"/>
    </location>
    <ligand>
        <name>Mg(2+)</name>
        <dbReference type="ChEBI" id="CHEBI:18420"/>
    </ligand>
</feature>
<comment type="caution">
    <text evidence="9">The sequence shown here is derived from an EMBL/GenBank/DDBJ whole genome shotgun (WGS) entry which is preliminary data.</text>
</comment>
<keyword evidence="3 9" id="KW-0808">Transferase</keyword>
<evidence type="ECO:0000256" key="1">
    <source>
        <dbReference type="ARBA" id="ARBA00004651"/>
    </source>
</evidence>
<evidence type="ECO:0000256" key="6">
    <source>
        <dbReference type="ARBA" id="ARBA00023136"/>
    </source>
</evidence>
<keyword evidence="7" id="KW-0460">Magnesium</keyword>
<feature type="transmembrane region" description="Helical" evidence="8">
    <location>
        <begin position="249"/>
        <end position="267"/>
    </location>
</feature>
<keyword evidence="6 8" id="KW-0472">Membrane</keyword>
<dbReference type="PANTHER" id="PTHR22926:SF3">
    <property type="entry name" value="UNDECAPRENYL-PHOSPHATE ALPHA-N-ACETYLGLUCOSAMINYL 1-PHOSPHATE TRANSFERASE"/>
    <property type="match status" value="1"/>
</dbReference>
<feature type="transmembrane region" description="Helical" evidence="8">
    <location>
        <begin position="168"/>
        <end position="188"/>
    </location>
</feature>
<dbReference type="Proteomes" id="UP000589716">
    <property type="component" value="Unassembled WGS sequence"/>
</dbReference>
<feature type="transmembrane region" description="Helical" evidence="8">
    <location>
        <begin position="337"/>
        <end position="358"/>
    </location>
</feature>
<dbReference type="GO" id="GO:0071555">
    <property type="term" value="P:cell wall organization"/>
    <property type="evidence" value="ECO:0007669"/>
    <property type="project" value="TreeGrafter"/>
</dbReference>
<feature type="binding site" evidence="7">
    <location>
        <position position="222"/>
    </location>
    <ligand>
        <name>Mg(2+)</name>
        <dbReference type="ChEBI" id="CHEBI:18420"/>
    </ligand>
</feature>
<dbReference type="CDD" id="cd06912">
    <property type="entry name" value="GT_MraY_like"/>
    <property type="match status" value="1"/>
</dbReference>
<dbReference type="GO" id="GO:0044038">
    <property type="term" value="P:cell wall macromolecule biosynthetic process"/>
    <property type="evidence" value="ECO:0007669"/>
    <property type="project" value="TreeGrafter"/>
</dbReference>
<evidence type="ECO:0000256" key="4">
    <source>
        <dbReference type="ARBA" id="ARBA00022692"/>
    </source>
</evidence>
<comment type="cofactor">
    <cofactor evidence="7">
        <name>Mg(2+)</name>
        <dbReference type="ChEBI" id="CHEBI:18420"/>
    </cofactor>
</comment>
<feature type="transmembrane region" description="Helical" evidence="8">
    <location>
        <begin position="225"/>
        <end position="243"/>
    </location>
</feature>
<name>A0A853ILC8_9BURK</name>
<proteinExistence type="predicted"/>
<dbReference type="PANTHER" id="PTHR22926">
    <property type="entry name" value="PHOSPHO-N-ACETYLMURAMOYL-PENTAPEPTIDE-TRANSFERASE"/>
    <property type="match status" value="1"/>
</dbReference>
<feature type="transmembrane region" description="Helical" evidence="8">
    <location>
        <begin position="6"/>
        <end position="23"/>
    </location>
</feature>
<evidence type="ECO:0000256" key="5">
    <source>
        <dbReference type="ARBA" id="ARBA00022989"/>
    </source>
</evidence>
<keyword evidence="5 8" id="KW-1133">Transmembrane helix</keyword>
<evidence type="ECO:0000313" key="9">
    <source>
        <dbReference type="EMBL" id="NZA01483.1"/>
    </source>
</evidence>
<keyword evidence="4 8" id="KW-0812">Transmembrane</keyword>
<feature type="transmembrane region" description="Helical" evidence="8">
    <location>
        <begin position="194"/>
        <end position="213"/>
    </location>
</feature>
<keyword evidence="10" id="KW-1185">Reference proteome</keyword>
<dbReference type="GO" id="GO:0005886">
    <property type="term" value="C:plasma membrane"/>
    <property type="evidence" value="ECO:0007669"/>
    <property type="project" value="UniProtKB-SubCell"/>
</dbReference>
<dbReference type="GO" id="GO:0016780">
    <property type="term" value="F:phosphotransferase activity, for other substituted phosphate groups"/>
    <property type="evidence" value="ECO:0007669"/>
    <property type="project" value="InterPro"/>
</dbReference>
<comment type="subcellular location">
    <subcellularLocation>
        <location evidence="1">Cell membrane</location>
        <topology evidence="1">Multi-pass membrane protein</topology>
    </subcellularLocation>
</comment>
<organism evidence="9 10">
    <name type="scientific">Ottowia beijingensis</name>
    <dbReference type="NCBI Taxonomy" id="1207057"/>
    <lineage>
        <taxon>Bacteria</taxon>
        <taxon>Pseudomonadati</taxon>
        <taxon>Pseudomonadota</taxon>
        <taxon>Betaproteobacteria</taxon>
        <taxon>Burkholderiales</taxon>
        <taxon>Comamonadaceae</taxon>
        <taxon>Ottowia</taxon>
    </lineage>
</organism>
<dbReference type="EMBL" id="JACCKX010000001">
    <property type="protein sequence ID" value="NZA01483.1"/>
    <property type="molecule type" value="Genomic_DNA"/>
</dbReference>
<protein>
    <submittedName>
        <fullName evidence="9">Glycosyl transferase</fullName>
    </submittedName>
</protein>
<feature type="transmembrane region" description="Helical" evidence="8">
    <location>
        <begin position="76"/>
        <end position="97"/>
    </location>
</feature>
<accession>A0A853ILC8</accession>
<evidence type="ECO:0000256" key="7">
    <source>
        <dbReference type="PIRSR" id="PIRSR600715-1"/>
    </source>
</evidence>
<dbReference type="AlphaFoldDB" id="A0A853ILC8"/>
<keyword evidence="7" id="KW-0479">Metal-binding</keyword>
<feature type="transmembrane region" description="Helical" evidence="8">
    <location>
        <begin position="313"/>
        <end position="331"/>
    </location>
</feature>
<evidence type="ECO:0000313" key="10">
    <source>
        <dbReference type="Proteomes" id="UP000589716"/>
    </source>
</evidence>
<dbReference type="GO" id="GO:0009103">
    <property type="term" value="P:lipopolysaccharide biosynthetic process"/>
    <property type="evidence" value="ECO:0007669"/>
    <property type="project" value="TreeGrafter"/>
</dbReference>
<evidence type="ECO:0000256" key="3">
    <source>
        <dbReference type="ARBA" id="ARBA00022679"/>
    </source>
</evidence>
<evidence type="ECO:0000256" key="2">
    <source>
        <dbReference type="ARBA" id="ARBA00022475"/>
    </source>
</evidence>
<evidence type="ECO:0000256" key="8">
    <source>
        <dbReference type="SAM" id="Phobius"/>
    </source>
</evidence>
<dbReference type="RefSeq" id="WP_180549953.1">
    <property type="nucleotide sequence ID" value="NZ_JACCKX010000001.1"/>
</dbReference>
<sequence length="369" mass="40845">MISLALLAFVVSLVATLWVRRLFRRAARYADDAPQRFHWGETPRLGGLGLLAGWAIALAALPLLQRAHMAGNIDSVKLHLGTWLLMLLPAFVGGVLEDMTQRLRVSWRLLLTLTSGLLAWGVLGVSVPHLGFGWIDPYWGAWPWLGVGVAVLAVTGLPHAFNIIDGYNGLAGAVALVVCLALAHVALQVGDRELAAVAIALAAATAGFLVWNYPRGLIFAGDAGAYLWGLLIAVISLLLVQRHPVVSPWFPLLLLIYPVWETVFSIYRKLWRGDSPGMADALHLHQLVYRRLVRSVLHEDEARNMLARNNRTAPYLWSFIVLTVVPAVLFWRYSGVLLGFCVLFAISYVAAYVMLVRFKVPRILQRPRE</sequence>
<feature type="transmembrane region" description="Helical" evidence="8">
    <location>
        <begin position="141"/>
        <end position="161"/>
    </location>
</feature>
<feature type="transmembrane region" description="Helical" evidence="8">
    <location>
        <begin position="44"/>
        <end position="64"/>
    </location>
</feature>
<gene>
    <name evidence="9" type="ORF">H0I39_06385</name>
</gene>
<dbReference type="GO" id="GO:0046872">
    <property type="term" value="F:metal ion binding"/>
    <property type="evidence" value="ECO:0007669"/>
    <property type="project" value="UniProtKB-KW"/>
</dbReference>
<feature type="transmembrane region" description="Helical" evidence="8">
    <location>
        <begin position="109"/>
        <end position="135"/>
    </location>
</feature>
<dbReference type="Pfam" id="PF00953">
    <property type="entry name" value="Glycos_transf_4"/>
    <property type="match status" value="1"/>
</dbReference>
<reference evidence="9 10" key="1">
    <citation type="submission" date="2020-07" db="EMBL/GenBank/DDBJ databases">
        <authorList>
            <person name="Maaloum M."/>
        </authorList>
    </citation>
    <scope>NUCLEOTIDE SEQUENCE [LARGE SCALE GENOMIC DNA]</scope>
    <source>
        <strain evidence="9 10">GCS-AN-3</strain>
    </source>
</reference>
<keyword evidence="2" id="KW-1003">Cell membrane</keyword>